<evidence type="ECO:0000313" key="7">
    <source>
        <dbReference type="Proteomes" id="UP001164286"/>
    </source>
</evidence>
<dbReference type="PANTHER" id="PTHR10060">
    <property type="entry name" value="TATD FAMILY DEOXYRIBONUCLEASE"/>
    <property type="match status" value="1"/>
</dbReference>
<dbReference type="InterPro" id="IPR001130">
    <property type="entry name" value="TatD-like"/>
</dbReference>
<evidence type="ECO:0000256" key="3">
    <source>
        <dbReference type="ARBA" id="ARBA00022723"/>
    </source>
</evidence>
<reference evidence="6" key="1">
    <citation type="journal article" date="2022" name="G3 (Bethesda)">
        <title>High quality genome of the basidiomycete yeast Dioszegia hungarica PDD-24b-2 isolated from cloud water.</title>
        <authorList>
            <person name="Jarrige D."/>
            <person name="Haridas S."/>
            <person name="Bleykasten-Grosshans C."/>
            <person name="Joly M."/>
            <person name="Nadalig T."/>
            <person name="Sancelme M."/>
            <person name="Vuilleumier S."/>
            <person name="Grigoriev I.V."/>
            <person name="Amato P."/>
            <person name="Bringel F."/>
        </authorList>
    </citation>
    <scope>NUCLEOTIDE SEQUENCE</scope>
    <source>
        <strain evidence="6">PDD-24b-2</strain>
    </source>
</reference>
<dbReference type="CDD" id="cd01310">
    <property type="entry name" value="TatD_DNAse"/>
    <property type="match status" value="1"/>
</dbReference>
<name>A0AA38H3D0_9TREE</name>
<dbReference type="GO" id="GO:0005829">
    <property type="term" value="C:cytosol"/>
    <property type="evidence" value="ECO:0007669"/>
    <property type="project" value="TreeGrafter"/>
</dbReference>
<evidence type="ECO:0008006" key="8">
    <source>
        <dbReference type="Google" id="ProtNLM"/>
    </source>
</evidence>
<evidence type="ECO:0000313" key="6">
    <source>
        <dbReference type="EMBL" id="KAI9632991.1"/>
    </source>
</evidence>
<evidence type="ECO:0000256" key="5">
    <source>
        <dbReference type="PIRSR" id="PIRSR005902-1"/>
    </source>
</evidence>
<dbReference type="Proteomes" id="UP001164286">
    <property type="component" value="Unassembled WGS sequence"/>
</dbReference>
<dbReference type="InterPro" id="IPR050891">
    <property type="entry name" value="TatD-type_Hydrolase"/>
</dbReference>
<feature type="binding site" evidence="5">
    <location>
        <position position="116"/>
    </location>
    <ligand>
        <name>a divalent metal cation</name>
        <dbReference type="ChEBI" id="CHEBI:60240"/>
        <label>1</label>
    </ligand>
</feature>
<keyword evidence="7" id="KW-1185">Reference proteome</keyword>
<dbReference type="GO" id="GO:0046872">
    <property type="term" value="F:metal ion binding"/>
    <property type="evidence" value="ECO:0007669"/>
    <property type="project" value="UniProtKB-KW"/>
</dbReference>
<dbReference type="RefSeq" id="XP_052942768.1">
    <property type="nucleotide sequence ID" value="XM_053089112.1"/>
</dbReference>
<sequence>MARYADIAVNLTDPMFQGIYHGKKKHAPDLDAVISRAKSQGVQRMLITGTSLSESREALEMAKRYDLHCTAGVHPTSTSEIDKHPQGADACFQELEQLIEADRGEGGSKRIISLGEIGLDYDRLNWSPKETQLRHLPRLLLLSKRFRLPMFLHSRTPESHVDLIKAMRDAGWVSPFTEGTGAGEKEWVGGVVHSFTGTTEEVKELVDMGLYIGLNGCSLKTAENLETVKTIPLDRIMLETDAPWCSITTSHASHPFLPPTSSSVYIQRVNKAEKWQEGQGVKGRMEPADVAVIAEVVARVNGVKVEEVIQAAWGNTERLFW</sequence>
<dbReference type="PROSITE" id="PS01091">
    <property type="entry name" value="TATD_3"/>
    <property type="match status" value="1"/>
</dbReference>
<accession>A0AA38H3D0</accession>
<dbReference type="GO" id="GO:0008296">
    <property type="term" value="F:3'-5'-DNA exonuclease activity"/>
    <property type="evidence" value="ECO:0007669"/>
    <property type="project" value="TreeGrafter"/>
</dbReference>
<evidence type="ECO:0000256" key="2">
    <source>
        <dbReference type="ARBA" id="ARBA00022722"/>
    </source>
</evidence>
<protein>
    <recommendedName>
        <fullName evidence="8">Mg-dependent DNase</fullName>
    </recommendedName>
</protein>
<evidence type="ECO:0000256" key="1">
    <source>
        <dbReference type="ARBA" id="ARBA00009275"/>
    </source>
</evidence>
<dbReference type="PIRSF" id="PIRSF005902">
    <property type="entry name" value="DNase_TatD"/>
    <property type="match status" value="1"/>
</dbReference>
<dbReference type="PANTHER" id="PTHR10060:SF15">
    <property type="entry name" value="DEOXYRIBONUCLEASE TATDN1"/>
    <property type="match status" value="1"/>
</dbReference>
<comment type="similarity">
    <text evidence="1">Belongs to the metallo-dependent hydrolases superfamily. TatD-type hydrolase family.</text>
</comment>
<keyword evidence="4" id="KW-0378">Hydrolase</keyword>
<dbReference type="GeneID" id="77728317"/>
<dbReference type="EMBL" id="JAKWFO010000013">
    <property type="protein sequence ID" value="KAI9632991.1"/>
    <property type="molecule type" value="Genomic_DNA"/>
</dbReference>
<feature type="binding site" evidence="5">
    <location>
        <position position="153"/>
    </location>
    <ligand>
        <name>a divalent metal cation</name>
        <dbReference type="ChEBI" id="CHEBI:60240"/>
        <label>2</label>
    </ligand>
</feature>
<evidence type="ECO:0000256" key="4">
    <source>
        <dbReference type="ARBA" id="ARBA00022801"/>
    </source>
</evidence>
<gene>
    <name evidence="6" type="ORF">MKK02DRAFT_35211</name>
</gene>
<proteinExistence type="inferred from homology"/>
<organism evidence="6 7">
    <name type="scientific">Dioszegia hungarica</name>
    <dbReference type="NCBI Taxonomy" id="4972"/>
    <lineage>
        <taxon>Eukaryota</taxon>
        <taxon>Fungi</taxon>
        <taxon>Dikarya</taxon>
        <taxon>Basidiomycota</taxon>
        <taxon>Agaricomycotina</taxon>
        <taxon>Tremellomycetes</taxon>
        <taxon>Tremellales</taxon>
        <taxon>Bulleribasidiaceae</taxon>
        <taxon>Dioszegia</taxon>
    </lineage>
</organism>
<dbReference type="Pfam" id="PF01026">
    <property type="entry name" value="TatD_DNase"/>
    <property type="match status" value="1"/>
</dbReference>
<dbReference type="Gene3D" id="3.20.20.140">
    <property type="entry name" value="Metal-dependent hydrolases"/>
    <property type="match status" value="1"/>
</dbReference>
<keyword evidence="3 5" id="KW-0479">Metal-binding</keyword>
<keyword evidence="2" id="KW-0540">Nuclease</keyword>
<dbReference type="SUPFAM" id="SSF51556">
    <property type="entry name" value="Metallo-dependent hydrolases"/>
    <property type="match status" value="1"/>
</dbReference>
<dbReference type="AlphaFoldDB" id="A0AA38H3D0"/>
<comment type="caution">
    <text evidence="6">The sequence shown here is derived from an EMBL/GenBank/DDBJ whole genome shotgun (WGS) entry which is preliminary data.</text>
</comment>
<feature type="binding site" evidence="5">
    <location>
        <position position="193"/>
    </location>
    <ligand>
        <name>a divalent metal cation</name>
        <dbReference type="ChEBI" id="CHEBI:60240"/>
        <label>2</label>
    </ligand>
</feature>
<dbReference type="InterPro" id="IPR032466">
    <property type="entry name" value="Metal_Hydrolase"/>
</dbReference>
<dbReference type="InterPro" id="IPR018228">
    <property type="entry name" value="DNase_TatD-rel_CS"/>
</dbReference>
<feature type="binding site" evidence="5">
    <location>
        <position position="241"/>
    </location>
    <ligand>
        <name>a divalent metal cation</name>
        <dbReference type="ChEBI" id="CHEBI:60240"/>
        <label>1</label>
    </ligand>
</feature>